<feature type="transmembrane region" description="Helical" evidence="1">
    <location>
        <begin position="153"/>
        <end position="175"/>
    </location>
</feature>
<gene>
    <name evidence="3" type="ORF">ACFSKU_09625</name>
</gene>
<feature type="transmembrane region" description="Helical" evidence="1">
    <location>
        <begin position="218"/>
        <end position="239"/>
    </location>
</feature>
<keyword evidence="1" id="KW-0472">Membrane</keyword>
<keyword evidence="1" id="KW-1133">Transmembrane helix</keyword>
<feature type="transmembrane region" description="Helical" evidence="1">
    <location>
        <begin position="121"/>
        <end position="141"/>
    </location>
</feature>
<protein>
    <submittedName>
        <fullName evidence="3">HTTM domain-containing protein</fullName>
    </submittedName>
</protein>
<feature type="transmembrane region" description="Helical" evidence="1">
    <location>
        <begin position="298"/>
        <end position="321"/>
    </location>
</feature>
<sequence length="387" mass="44426">MTSFYNYIDRIIFKSFIVSAEALGLYRIFFSLYLLIFGVPVVVWIGHFSSAFYDPPMFSLSGLLSEFPDFWFLMVISLVSCLLPILLLFGYKTRSVSILLALCILVEKSFAYSFGKIDHDFLMWMIPLFMAFSNWGIAFSLDSKIDPKNRNKVAESWPITLLALTLCLAMFSAGLPKLMGGWLDVSSQAVRGHFLREYYFNERQDLLAPLFLNLESPFIWEVLDYAGVLMECLFLFALVKPNIFRAFVLIAIVFHVLNYLLLNISFSTNYILYMLFIDWKAVISYFRRVNILSRVEEFISFKSLSIIMGLQVCFFLFYLSTNYEAVTLSPANFLFEQVLNLSPLVISGFIMLSGLLLSLVNAVNYIKKNSAVRRNKITAASQEYIPS</sequence>
<reference evidence="4" key="1">
    <citation type="journal article" date="2019" name="Int. J. Syst. Evol. Microbiol.">
        <title>The Global Catalogue of Microorganisms (GCM) 10K type strain sequencing project: providing services to taxonomists for standard genome sequencing and annotation.</title>
        <authorList>
            <consortium name="The Broad Institute Genomics Platform"/>
            <consortium name="The Broad Institute Genome Sequencing Center for Infectious Disease"/>
            <person name="Wu L."/>
            <person name="Ma J."/>
        </authorList>
    </citation>
    <scope>NUCLEOTIDE SEQUENCE [LARGE SCALE GENOMIC DNA]</scope>
    <source>
        <strain evidence="4">JCM 16545</strain>
    </source>
</reference>
<evidence type="ECO:0000259" key="2">
    <source>
        <dbReference type="Pfam" id="PF05090"/>
    </source>
</evidence>
<organism evidence="3 4">
    <name type="scientific">Pontibacter silvestris</name>
    <dbReference type="NCBI Taxonomy" id="2305183"/>
    <lineage>
        <taxon>Bacteria</taxon>
        <taxon>Pseudomonadati</taxon>
        <taxon>Bacteroidota</taxon>
        <taxon>Cytophagia</taxon>
        <taxon>Cytophagales</taxon>
        <taxon>Hymenobacteraceae</taxon>
        <taxon>Pontibacter</taxon>
    </lineage>
</organism>
<feature type="transmembrane region" description="Helical" evidence="1">
    <location>
        <begin position="341"/>
        <end position="366"/>
    </location>
</feature>
<name>A0ABW4WZL4_9BACT</name>
<feature type="transmembrane region" description="Helical" evidence="1">
    <location>
        <begin position="270"/>
        <end position="286"/>
    </location>
</feature>
<dbReference type="RefSeq" id="WP_229961736.1">
    <property type="nucleotide sequence ID" value="NZ_JAJJWI010000015.1"/>
</dbReference>
<feature type="transmembrane region" description="Helical" evidence="1">
    <location>
        <begin position="246"/>
        <end position="264"/>
    </location>
</feature>
<feature type="transmembrane region" description="Helical" evidence="1">
    <location>
        <begin position="24"/>
        <end position="50"/>
    </location>
</feature>
<dbReference type="EMBL" id="JBHUHV010000028">
    <property type="protein sequence ID" value="MFD2067140.1"/>
    <property type="molecule type" value="Genomic_DNA"/>
</dbReference>
<dbReference type="Proteomes" id="UP001597369">
    <property type="component" value="Unassembled WGS sequence"/>
</dbReference>
<dbReference type="Pfam" id="PF05090">
    <property type="entry name" value="HTTM"/>
    <property type="match status" value="1"/>
</dbReference>
<keyword evidence="1" id="KW-0812">Transmembrane</keyword>
<keyword evidence="4" id="KW-1185">Reference proteome</keyword>
<feature type="domain" description="HTTM" evidence="2">
    <location>
        <begin position="20"/>
        <end position="268"/>
    </location>
</feature>
<proteinExistence type="predicted"/>
<evidence type="ECO:0000256" key="1">
    <source>
        <dbReference type="SAM" id="Phobius"/>
    </source>
</evidence>
<dbReference type="InterPro" id="IPR053934">
    <property type="entry name" value="HTTM_dom"/>
</dbReference>
<evidence type="ECO:0000313" key="3">
    <source>
        <dbReference type="EMBL" id="MFD2067140.1"/>
    </source>
</evidence>
<feature type="transmembrane region" description="Helical" evidence="1">
    <location>
        <begin position="96"/>
        <end position="115"/>
    </location>
</feature>
<accession>A0ABW4WZL4</accession>
<evidence type="ECO:0000313" key="4">
    <source>
        <dbReference type="Proteomes" id="UP001597369"/>
    </source>
</evidence>
<comment type="caution">
    <text evidence="3">The sequence shown here is derived from an EMBL/GenBank/DDBJ whole genome shotgun (WGS) entry which is preliminary data.</text>
</comment>
<feature type="transmembrane region" description="Helical" evidence="1">
    <location>
        <begin position="70"/>
        <end position="89"/>
    </location>
</feature>